<name>A0A143BHJ5_9BACT</name>
<protein>
    <recommendedName>
        <fullName evidence="4">Lipocalin-like domain-containing protein</fullName>
    </recommendedName>
</protein>
<sequence>MPSRWILPVAAVASVAALASNSLVAQRVATDLTGNWSFQVVTENGTGTPTVTMTQKGDSLSGTYESARMGALPFKGTVKDKSFTFAVNTSGGATLTFNGTIVDNDTVKGDVDFGGQGGATFTGARKK</sequence>
<proteinExistence type="predicted"/>
<gene>
    <name evidence="2" type="ORF">GEMMAAP_05870</name>
</gene>
<evidence type="ECO:0000313" key="3">
    <source>
        <dbReference type="Proteomes" id="UP000076404"/>
    </source>
</evidence>
<organism evidence="2 3">
    <name type="scientific">Gemmatimonas phototrophica</name>
    <dbReference type="NCBI Taxonomy" id="1379270"/>
    <lineage>
        <taxon>Bacteria</taxon>
        <taxon>Pseudomonadati</taxon>
        <taxon>Gemmatimonadota</taxon>
        <taxon>Gemmatimonadia</taxon>
        <taxon>Gemmatimonadales</taxon>
        <taxon>Gemmatimonadaceae</taxon>
        <taxon>Gemmatimonas</taxon>
    </lineage>
</organism>
<reference evidence="2 3" key="2">
    <citation type="journal article" date="2016" name="Environ. Microbiol. Rep.">
        <title>Metagenomic evidence for the presence of phototrophic Gemmatimonadetes bacteria in diverse environments.</title>
        <authorList>
            <person name="Zeng Y."/>
            <person name="Baumbach J."/>
            <person name="Barbosa E.G."/>
            <person name="Azevedo V."/>
            <person name="Zhang C."/>
            <person name="Koblizek M."/>
        </authorList>
    </citation>
    <scope>NUCLEOTIDE SEQUENCE [LARGE SCALE GENOMIC DNA]</scope>
    <source>
        <strain evidence="2 3">AP64</strain>
    </source>
</reference>
<dbReference type="RefSeq" id="WP_026849834.1">
    <property type="nucleotide sequence ID" value="NZ_CP011454.1"/>
</dbReference>
<dbReference type="Proteomes" id="UP000076404">
    <property type="component" value="Chromosome"/>
</dbReference>
<reference evidence="2 3" key="1">
    <citation type="journal article" date="2014" name="Proc. Natl. Acad. Sci. U.S.A.">
        <title>Functional type 2 photosynthetic reaction centers found in the rare bacterial phylum Gemmatimonadetes.</title>
        <authorList>
            <person name="Zeng Y."/>
            <person name="Feng F."/>
            <person name="Medova H."/>
            <person name="Dean J."/>
            <person name="Koblizek M."/>
        </authorList>
    </citation>
    <scope>NUCLEOTIDE SEQUENCE [LARGE SCALE GENOMIC DNA]</scope>
    <source>
        <strain evidence="2 3">AP64</strain>
    </source>
</reference>
<evidence type="ECO:0000256" key="1">
    <source>
        <dbReference type="SAM" id="SignalP"/>
    </source>
</evidence>
<accession>A0A143BHJ5</accession>
<feature type="signal peptide" evidence="1">
    <location>
        <begin position="1"/>
        <end position="25"/>
    </location>
</feature>
<keyword evidence="3" id="KW-1185">Reference proteome</keyword>
<feature type="chain" id="PRO_5007506741" description="Lipocalin-like domain-containing protein" evidence="1">
    <location>
        <begin position="26"/>
        <end position="127"/>
    </location>
</feature>
<dbReference type="EMBL" id="CP011454">
    <property type="protein sequence ID" value="AMW04499.1"/>
    <property type="molecule type" value="Genomic_DNA"/>
</dbReference>
<dbReference type="eggNOG" id="ENOG50314YJ">
    <property type="taxonomic scope" value="Bacteria"/>
</dbReference>
<evidence type="ECO:0000313" key="2">
    <source>
        <dbReference type="EMBL" id="AMW04499.1"/>
    </source>
</evidence>
<dbReference type="OrthoDB" id="7063518at2"/>
<keyword evidence="1" id="KW-0732">Signal</keyword>
<dbReference type="AlphaFoldDB" id="A0A143BHJ5"/>
<evidence type="ECO:0008006" key="4">
    <source>
        <dbReference type="Google" id="ProtNLM"/>
    </source>
</evidence>
<dbReference type="KEGG" id="gph:GEMMAAP_05870"/>